<dbReference type="GO" id="GO:0000723">
    <property type="term" value="P:telomere maintenance"/>
    <property type="evidence" value="ECO:0007669"/>
    <property type="project" value="TreeGrafter"/>
</dbReference>
<evidence type="ECO:0000259" key="5">
    <source>
        <dbReference type="PROSITE" id="PS50290"/>
    </source>
</evidence>
<keyword evidence="3" id="KW-0227">DNA damage</keyword>
<gene>
    <name evidence="6" type="ORF">Dsin_012526</name>
</gene>
<comment type="subcellular location">
    <subcellularLocation>
        <location evidence="1">Nucleus</location>
    </subcellularLocation>
</comment>
<organism evidence="6 7">
    <name type="scientific">Dipteronia sinensis</name>
    <dbReference type="NCBI Taxonomy" id="43782"/>
    <lineage>
        <taxon>Eukaryota</taxon>
        <taxon>Viridiplantae</taxon>
        <taxon>Streptophyta</taxon>
        <taxon>Embryophyta</taxon>
        <taxon>Tracheophyta</taxon>
        <taxon>Spermatophyta</taxon>
        <taxon>Magnoliopsida</taxon>
        <taxon>eudicotyledons</taxon>
        <taxon>Gunneridae</taxon>
        <taxon>Pentapetalae</taxon>
        <taxon>rosids</taxon>
        <taxon>malvids</taxon>
        <taxon>Sapindales</taxon>
        <taxon>Sapindaceae</taxon>
        <taxon>Hippocastanoideae</taxon>
        <taxon>Acereae</taxon>
        <taxon>Dipteronia</taxon>
    </lineage>
</organism>
<dbReference type="GO" id="GO:0004674">
    <property type="term" value="F:protein serine/threonine kinase activity"/>
    <property type="evidence" value="ECO:0007669"/>
    <property type="project" value="UniProtKB-KW"/>
</dbReference>
<dbReference type="Proteomes" id="UP001281410">
    <property type="component" value="Unassembled WGS sequence"/>
</dbReference>
<name>A0AAE0E836_9ROSI</name>
<keyword evidence="2" id="KW-0808">Transferase</keyword>
<evidence type="ECO:0000313" key="7">
    <source>
        <dbReference type="Proteomes" id="UP001281410"/>
    </source>
</evidence>
<keyword evidence="2" id="KW-0723">Serine/threonine-protein kinase</keyword>
<dbReference type="PANTHER" id="PTHR11139">
    <property type="entry name" value="ATAXIA TELANGIECTASIA MUTATED ATM -RELATED"/>
    <property type="match status" value="1"/>
</dbReference>
<dbReference type="PROSITE" id="PS50290">
    <property type="entry name" value="PI3_4_KINASE_3"/>
    <property type="match status" value="1"/>
</dbReference>
<dbReference type="SUPFAM" id="SSF56112">
    <property type="entry name" value="Protein kinase-like (PK-like)"/>
    <property type="match status" value="1"/>
</dbReference>
<dbReference type="EMBL" id="JANJYJ010000004">
    <property type="protein sequence ID" value="KAK3218556.1"/>
    <property type="molecule type" value="Genomic_DNA"/>
</dbReference>
<evidence type="ECO:0000256" key="3">
    <source>
        <dbReference type="ARBA" id="ARBA00022763"/>
    </source>
</evidence>
<proteinExistence type="predicted"/>
<dbReference type="PANTHER" id="PTHR11139:SF69">
    <property type="entry name" value="SERINE_THREONINE-PROTEIN KINASE ATR"/>
    <property type="match status" value="1"/>
</dbReference>
<dbReference type="GO" id="GO:0005694">
    <property type="term" value="C:chromosome"/>
    <property type="evidence" value="ECO:0007669"/>
    <property type="project" value="TreeGrafter"/>
</dbReference>
<feature type="domain" description="PI3K/PI4K catalytic" evidence="5">
    <location>
        <begin position="44"/>
        <end position="100"/>
    </location>
</feature>
<protein>
    <recommendedName>
        <fullName evidence="5">PI3K/PI4K catalytic domain-containing protein</fullName>
    </recommendedName>
</protein>
<accession>A0AAE0E836</accession>
<comment type="caution">
    <text evidence="6">The sequence shown here is derived from an EMBL/GenBank/DDBJ whole genome shotgun (WGS) entry which is preliminary data.</text>
</comment>
<dbReference type="InterPro" id="IPR000403">
    <property type="entry name" value="PI3/4_kinase_cat_dom"/>
</dbReference>
<dbReference type="InterPro" id="IPR050517">
    <property type="entry name" value="DDR_Repair_Kinase"/>
</dbReference>
<keyword evidence="2" id="KW-0418">Kinase</keyword>
<dbReference type="AlphaFoldDB" id="A0AAE0E836"/>
<dbReference type="GO" id="GO:0006281">
    <property type="term" value="P:DNA repair"/>
    <property type="evidence" value="ECO:0007669"/>
    <property type="project" value="TreeGrafter"/>
</dbReference>
<keyword evidence="7" id="KW-1185">Reference proteome</keyword>
<evidence type="ECO:0000256" key="2">
    <source>
        <dbReference type="ARBA" id="ARBA00022527"/>
    </source>
</evidence>
<dbReference type="InterPro" id="IPR011009">
    <property type="entry name" value="Kinase-like_dom_sf"/>
</dbReference>
<dbReference type="GO" id="GO:0000077">
    <property type="term" value="P:DNA damage checkpoint signaling"/>
    <property type="evidence" value="ECO:0007669"/>
    <property type="project" value="TreeGrafter"/>
</dbReference>
<evidence type="ECO:0000256" key="1">
    <source>
        <dbReference type="ARBA" id="ARBA00004123"/>
    </source>
</evidence>
<evidence type="ECO:0000256" key="4">
    <source>
        <dbReference type="ARBA" id="ARBA00023242"/>
    </source>
</evidence>
<reference evidence="6" key="1">
    <citation type="journal article" date="2023" name="Plant J.">
        <title>Genome sequences and population genomics provide insights into the demographic history, inbreeding, and mutation load of two 'living fossil' tree species of Dipteronia.</title>
        <authorList>
            <person name="Feng Y."/>
            <person name="Comes H.P."/>
            <person name="Chen J."/>
            <person name="Zhu S."/>
            <person name="Lu R."/>
            <person name="Zhang X."/>
            <person name="Li P."/>
            <person name="Qiu J."/>
            <person name="Olsen K.M."/>
            <person name="Qiu Y."/>
        </authorList>
    </citation>
    <scope>NUCLEOTIDE SEQUENCE</scope>
    <source>
        <strain evidence="6">NBL</strain>
    </source>
</reference>
<keyword evidence="4" id="KW-0539">Nucleus</keyword>
<sequence length="100" mass="11113">MPLGIIMPTQQSLLVSLPMYDANLPKSLSSNIFSASDLPTLSGIADEAEILSSLQRPKKIVDGIERPFLCKPKDDLRKDARMMEFTATINCLLSKYPESR</sequence>
<dbReference type="GO" id="GO:0005634">
    <property type="term" value="C:nucleus"/>
    <property type="evidence" value="ECO:0007669"/>
    <property type="project" value="UniProtKB-SubCell"/>
</dbReference>
<evidence type="ECO:0000313" key="6">
    <source>
        <dbReference type="EMBL" id="KAK3218556.1"/>
    </source>
</evidence>
<dbReference type="Gene3D" id="3.30.1010.10">
    <property type="entry name" value="Phosphatidylinositol 3-kinase Catalytic Subunit, Chain A, domain 4"/>
    <property type="match status" value="1"/>
</dbReference>